<dbReference type="GO" id="GO:0004222">
    <property type="term" value="F:metalloendopeptidase activity"/>
    <property type="evidence" value="ECO:0007669"/>
    <property type="project" value="InterPro"/>
</dbReference>
<dbReference type="NCBIfam" id="TIGR00043">
    <property type="entry name" value="rRNA maturation RNase YbeY"/>
    <property type="match status" value="1"/>
</dbReference>
<dbReference type="GO" id="GO:0006364">
    <property type="term" value="P:rRNA processing"/>
    <property type="evidence" value="ECO:0007669"/>
    <property type="project" value="UniProtKB-UniRule"/>
</dbReference>
<protein>
    <recommendedName>
        <fullName evidence="7">Endoribonuclease YbeY</fullName>
        <ecNumber evidence="7">3.1.-.-</ecNumber>
    </recommendedName>
</protein>
<dbReference type="Gene3D" id="3.40.390.30">
    <property type="entry name" value="Metalloproteases ('zincins'), catalytic domain"/>
    <property type="match status" value="1"/>
</dbReference>
<dbReference type="PANTHER" id="PTHR46986:SF1">
    <property type="entry name" value="ENDORIBONUCLEASE YBEY, CHLOROPLASTIC"/>
    <property type="match status" value="1"/>
</dbReference>
<evidence type="ECO:0000256" key="1">
    <source>
        <dbReference type="ARBA" id="ARBA00010875"/>
    </source>
</evidence>
<organism evidence="8 9">
    <name type="scientific">Rhodovulum bhavnagarense</name>
    <dbReference type="NCBI Taxonomy" id="992286"/>
    <lineage>
        <taxon>Bacteria</taxon>
        <taxon>Pseudomonadati</taxon>
        <taxon>Pseudomonadota</taxon>
        <taxon>Alphaproteobacteria</taxon>
        <taxon>Rhodobacterales</taxon>
        <taxon>Paracoccaceae</taxon>
        <taxon>Rhodovulum</taxon>
    </lineage>
</organism>
<dbReference type="InterPro" id="IPR002036">
    <property type="entry name" value="YbeY"/>
</dbReference>
<dbReference type="GO" id="GO:0005737">
    <property type="term" value="C:cytoplasm"/>
    <property type="evidence" value="ECO:0007669"/>
    <property type="project" value="UniProtKB-SubCell"/>
</dbReference>
<feature type="binding site" evidence="7">
    <location>
        <position position="136"/>
    </location>
    <ligand>
        <name>Zn(2+)</name>
        <dbReference type="ChEBI" id="CHEBI:29105"/>
        <note>catalytic</note>
    </ligand>
</feature>
<dbReference type="HAMAP" id="MF_00009">
    <property type="entry name" value="Endoribonucl_YbeY"/>
    <property type="match status" value="1"/>
</dbReference>
<keyword evidence="7" id="KW-0690">Ribosome biogenesis</keyword>
<keyword evidence="2 7" id="KW-0540">Nuclease</keyword>
<name>A0A4R2RT08_9RHOB</name>
<comment type="cofactor">
    <cofactor evidence="7">
        <name>Zn(2+)</name>
        <dbReference type="ChEBI" id="CHEBI:29105"/>
    </cofactor>
    <text evidence="7">Binds 1 zinc ion.</text>
</comment>
<evidence type="ECO:0000256" key="4">
    <source>
        <dbReference type="ARBA" id="ARBA00022759"/>
    </source>
</evidence>
<dbReference type="GO" id="GO:0008270">
    <property type="term" value="F:zinc ion binding"/>
    <property type="evidence" value="ECO:0007669"/>
    <property type="project" value="UniProtKB-UniRule"/>
</dbReference>
<evidence type="ECO:0000256" key="3">
    <source>
        <dbReference type="ARBA" id="ARBA00022723"/>
    </source>
</evidence>
<keyword evidence="9" id="KW-1185">Reference proteome</keyword>
<dbReference type="SUPFAM" id="SSF55486">
    <property type="entry name" value="Metalloproteases ('zincins'), catalytic domain"/>
    <property type="match status" value="1"/>
</dbReference>
<comment type="subcellular location">
    <subcellularLocation>
        <location evidence="7">Cytoplasm</location>
    </subcellularLocation>
</comment>
<dbReference type="InterPro" id="IPR020549">
    <property type="entry name" value="YbeY_CS"/>
</dbReference>
<feature type="binding site" evidence="7">
    <location>
        <position position="142"/>
    </location>
    <ligand>
        <name>Zn(2+)</name>
        <dbReference type="ChEBI" id="CHEBI:29105"/>
        <note>catalytic</note>
    </ligand>
</feature>
<dbReference type="OrthoDB" id="9807740at2"/>
<evidence type="ECO:0000256" key="2">
    <source>
        <dbReference type="ARBA" id="ARBA00022722"/>
    </source>
</evidence>
<sequence>MSTDTTDTLVEDPRWNTLGLEALAETAARATLDHLGLVPEACEIAILACDDARIATLNAEFRDKPGPTNVLSWPAENLAPQRDGAAPDRPAAALPGMPLELGDIAIAYDTCAREAREQAKPMADHVTHLIVHGCLHLLGYDHIRPKDAEVMERIEVEILAKLGLSDPYDDHGP</sequence>
<comment type="similarity">
    <text evidence="1 7">Belongs to the endoribonuclease YbeY family.</text>
</comment>
<comment type="caution">
    <text evidence="8">The sequence shown here is derived from an EMBL/GenBank/DDBJ whole genome shotgun (WGS) entry which is preliminary data.</text>
</comment>
<dbReference type="InterPro" id="IPR023091">
    <property type="entry name" value="MetalPrtase_cat_dom_sf_prd"/>
</dbReference>
<dbReference type="GO" id="GO:0004521">
    <property type="term" value="F:RNA endonuclease activity"/>
    <property type="evidence" value="ECO:0007669"/>
    <property type="project" value="UniProtKB-UniRule"/>
</dbReference>
<evidence type="ECO:0000256" key="5">
    <source>
        <dbReference type="ARBA" id="ARBA00022801"/>
    </source>
</evidence>
<dbReference type="Pfam" id="PF02130">
    <property type="entry name" value="YbeY"/>
    <property type="match status" value="1"/>
</dbReference>
<keyword evidence="3 7" id="KW-0479">Metal-binding</keyword>
<evidence type="ECO:0000256" key="6">
    <source>
        <dbReference type="ARBA" id="ARBA00022833"/>
    </source>
</evidence>
<dbReference type="EC" id="3.1.-.-" evidence="7"/>
<keyword evidence="7" id="KW-0698">rRNA processing</keyword>
<reference evidence="8 9" key="1">
    <citation type="submission" date="2019-03" db="EMBL/GenBank/DDBJ databases">
        <title>Genomic Encyclopedia of Type Strains, Phase IV (KMG-IV): sequencing the most valuable type-strain genomes for metagenomic binning, comparative biology and taxonomic classification.</title>
        <authorList>
            <person name="Goeker M."/>
        </authorList>
    </citation>
    <scope>NUCLEOTIDE SEQUENCE [LARGE SCALE GENOMIC DNA]</scope>
    <source>
        <strain evidence="8 9">DSM 24766</strain>
    </source>
</reference>
<evidence type="ECO:0000313" key="9">
    <source>
        <dbReference type="Proteomes" id="UP000295050"/>
    </source>
</evidence>
<keyword evidence="7" id="KW-0963">Cytoplasm</keyword>
<dbReference type="EMBL" id="SLXU01000001">
    <property type="protein sequence ID" value="TCP63021.1"/>
    <property type="molecule type" value="Genomic_DNA"/>
</dbReference>
<accession>A0A4R2RT08</accession>
<dbReference type="PANTHER" id="PTHR46986">
    <property type="entry name" value="ENDORIBONUCLEASE YBEY, CHLOROPLASTIC"/>
    <property type="match status" value="1"/>
</dbReference>
<comment type="function">
    <text evidence="7">Single strand-specific metallo-endoribonuclease involved in late-stage 70S ribosome quality control and in maturation of the 3' terminus of the 16S rRNA.</text>
</comment>
<dbReference type="RefSeq" id="WP_132949973.1">
    <property type="nucleotide sequence ID" value="NZ_SLXU01000001.1"/>
</dbReference>
<keyword evidence="5 7" id="KW-0378">Hydrolase</keyword>
<dbReference type="PROSITE" id="PS01306">
    <property type="entry name" value="UPF0054"/>
    <property type="match status" value="1"/>
</dbReference>
<evidence type="ECO:0000256" key="7">
    <source>
        <dbReference type="HAMAP-Rule" id="MF_00009"/>
    </source>
</evidence>
<gene>
    <name evidence="7" type="primary">ybeY</name>
    <name evidence="8" type="ORF">EV663_101285</name>
</gene>
<dbReference type="AlphaFoldDB" id="A0A4R2RT08"/>
<evidence type="ECO:0000313" key="8">
    <source>
        <dbReference type="EMBL" id="TCP63021.1"/>
    </source>
</evidence>
<dbReference type="Proteomes" id="UP000295050">
    <property type="component" value="Unassembled WGS sequence"/>
</dbReference>
<keyword evidence="4 7" id="KW-0255">Endonuclease</keyword>
<keyword evidence="6 7" id="KW-0862">Zinc</keyword>
<feature type="binding site" evidence="7">
    <location>
        <position position="132"/>
    </location>
    <ligand>
        <name>Zn(2+)</name>
        <dbReference type="ChEBI" id="CHEBI:29105"/>
        <note>catalytic</note>
    </ligand>
</feature>
<proteinExistence type="inferred from homology"/>